<evidence type="ECO:0000256" key="4">
    <source>
        <dbReference type="ARBA" id="ARBA00022982"/>
    </source>
</evidence>
<protein>
    <submittedName>
        <fullName evidence="8">Ethylbenzene dehydrogenase-related protein</fullName>
    </submittedName>
</protein>
<name>A0ABD5VGG5_9EURY</name>
<reference evidence="8 9" key="1">
    <citation type="journal article" date="2019" name="Int. J. Syst. Evol. Microbiol.">
        <title>The Global Catalogue of Microorganisms (GCM) 10K type strain sequencing project: providing services to taxonomists for standard genome sequencing and annotation.</title>
        <authorList>
            <consortium name="The Broad Institute Genomics Platform"/>
            <consortium name="The Broad Institute Genome Sequencing Center for Infectious Disease"/>
            <person name="Wu L."/>
            <person name="Ma J."/>
        </authorList>
    </citation>
    <scope>NUCLEOTIDE SEQUENCE [LARGE SCALE GENOMIC DNA]</scope>
    <source>
        <strain evidence="8 9">GX26</strain>
    </source>
</reference>
<evidence type="ECO:0000313" key="8">
    <source>
        <dbReference type="EMBL" id="MFC6954469.1"/>
    </source>
</evidence>
<dbReference type="GO" id="GO:0046872">
    <property type="term" value="F:metal ion binding"/>
    <property type="evidence" value="ECO:0007669"/>
    <property type="project" value="UniProtKB-KW"/>
</dbReference>
<proteinExistence type="predicted"/>
<keyword evidence="4" id="KW-0249">Electron transport</keyword>
<feature type="transmembrane region" description="Helical" evidence="6">
    <location>
        <begin position="252"/>
        <end position="273"/>
    </location>
</feature>
<dbReference type="Pfam" id="PF09459">
    <property type="entry name" value="EB_dh"/>
    <property type="match status" value="2"/>
</dbReference>
<accession>A0ABD5VGG5</accession>
<keyword evidence="2" id="KW-0349">Heme</keyword>
<evidence type="ECO:0000256" key="6">
    <source>
        <dbReference type="SAM" id="Phobius"/>
    </source>
</evidence>
<organism evidence="8 9">
    <name type="scientific">Halorubellus litoreus</name>
    <dbReference type="NCBI Taxonomy" id="755308"/>
    <lineage>
        <taxon>Archaea</taxon>
        <taxon>Methanobacteriati</taxon>
        <taxon>Methanobacteriota</taxon>
        <taxon>Stenosarchaea group</taxon>
        <taxon>Halobacteria</taxon>
        <taxon>Halobacteriales</taxon>
        <taxon>Halorubellaceae</taxon>
        <taxon>Halorubellus</taxon>
    </lineage>
</organism>
<evidence type="ECO:0000256" key="2">
    <source>
        <dbReference type="ARBA" id="ARBA00022617"/>
    </source>
</evidence>
<dbReference type="CDD" id="cd09623">
    <property type="entry name" value="DOMON_EBDH"/>
    <property type="match status" value="1"/>
</dbReference>
<dbReference type="Proteomes" id="UP001596395">
    <property type="component" value="Unassembled WGS sequence"/>
</dbReference>
<evidence type="ECO:0000256" key="5">
    <source>
        <dbReference type="ARBA" id="ARBA00023004"/>
    </source>
</evidence>
<dbReference type="InterPro" id="IPR019020">
    <property type="entry name" value="Cyt-c552/DMSO_Rdtase_haem-bd"/>
</dbReference>
<keyword evidence="9" id="KW-1185">Reference proteome</keyword>
<sequence>MRTDALPGAPSERTLAAVLALVLVGSAALAPMLVDARPAYEVPVTYQTEAGDLQEPTGDAWGEVPAASIPLSSAGAGVPQASNVTVEQAKFSVARTDDRLYVRVSWRDATADGDTDAVREFADAVAVQVPVNHSSRPPLAMGSSSNPVNVWYWTATGDTEELLAGGPGSTTEFEQSSVRANATHADGRWHVVFSRPLAADQTNATTIPTDRDVDVALAVWNGSNMERSGQKSTSEWYYLALGPDTGGPPYEAILWSVAGVAIVFTTLVTVEGVRRTRGD</sequence>
<dbReference type="Gene3D" id="2.60.40.1190">
    <property type="match status" value="1"/>
</dbReference>
<evidence type="ECO:0000256" key="1">
    <source>
        <dbReference type="ARBA" id="ARBA00022448"/>
    </source>
</evidence>
<evidence type="ECO:0000259" key="7">
    <source>
        <dbReference type="SMART" id="SM00887"/>
    </source>
</evidence>
<keyword evidence="6" id="KW-0472">Membrane</keyword>
<dbReference type="SMART" id="SM00887">
    <property type="entry name" value="EB_dh"/>
    <property type="match status" value="1"/>
</dbReference>
<gene>
    <name evidence="8" type="ORF">ACFQGB_16515</name>
</gene>
<evidence type="ECO:0000256" key="3">
    <source>
        <dbReference type="ARBA" id="ARBA00022723"/>
    </source>
</evidence>
<evidence type="ECO:0000313" key="9">
    <source>
        <dbReference type="Proteomes" id="UP001596395"/>
    </source>
</evidence>
<keyword evidence="3" id="KW-0479">Metal-binding</keyword>
<dbReference type="AlphaFoldDB" id="A0ABD5VGG5"/>
<dbReference type="RefSeq" id="WP_336351417.1">
    <property type="nucleotide sequence ID" value="NZ_JAZAQL010000003.1"/>
</dbReference>
<dbReference type="InterPro" id="IPR017838">
    <property type="entry name" value="DMSO_Rdtase_II_haem_b-bd_su"/>
</dbReference>
<keyword evidence="1" id="KW-0813">Transport</keyword>
<feature type="domain" description="Cytochrome c-552/DMSO reductase-like haem-binding" evidence="7">
    <location>
        <begin position="58"/>
        <end position="232"/>
    </location>
</feature>
<keyword evidence="6" id="KW-1133">Transmembrane helix</keyword>
<dbReference type="EMBL" id="JBHSXN010000003">
    <property type="protein sequence ID" value="MFC6954469.1"/>
    <property type="molecule type" value="Genomic_DNA"/>
</dbReference>
<keyword evidence="5" id="KW-0408">Iron</keyword>
<comment type="caution">
    <text evidence="8">The sequence shown here is derived from an EMBL/GenBank/DDBJ whole genome shotgun (WGS) entry which is preliminary data.</text>
</comment>
<dbReference type="NCBIfam" id="TIGR03477">
    <property type="entry name" value="DMSO_red_II_gam"/>
    <property type="match status" value="1"/>
</dbReference>
<keyword evidence="6" id="KW-0812">Transmembrane</keyword>